<comment type="caution">
    <text evidence="1">The sequence shown here is derived from an EMBL/GenBank/DDBJ whole genome shotgun (WGS) entry which is preliminary data.</text>
</comment>
<proteinExistence type="predicted"/>
<sequence>MERFRILKGRYDGTDFAGTNEYKVLNASNSYMHRDKSEMLKGTVIHPGWFGFY</sequence>
<accession>A0A8T3ATY5</accession>
<dbReference type="EMBL" id="JAGYWB010000013">
    <property type="protein sequence ID" value="KAI0499913.1"/>
    <property type="molecule type" value="Genomic_DNA"/>
</dbReference>
<keyword evidence="2" id="KW-1185">Reference proteome</keyword>
<dbReference type="AlphaFoldDB" id="A0A8T3ATY5"/>
<evidence type="ECO:0000313" key="1">
    <source>
        <dbReference type="EMBL" id="KAI0499913.1"/>
    </source>
</evidence>
<dbReference type="Proteomes" id="UP000829196">
    <property type="component" value="Unassembled WGS sequence"/>
</dbReference>
<name>A0A8T3ATY5_DENNO</name>
<protein>
    <submittedName>
        <fullName evidence="1">Uncharacterized protein</fullName>
    </submittedName>
</protein>
<evidence type="ECO:0000313" key="2">
    <source>
        <dbReference type="Proteomes" id="UP000829196"/>
    </source>
</evidence>
<organism evidence="1 2">
    <name type="scientific">Dendrobium nobile</name>
    <name type="common">Orchid</name>
    <dbReference type="NCBI Taxonomy" id="94219"/>
    <lineage>
        <taxon>Eukaryota</taxon>
        <taxon>Viridiplantae</taxon>
        <taxon>Streptophyta</taxon>
        <taxon>Embryophyta</taxon>
        <taxon>Tracheophyta</taxon>
        <taxon>Spermatophyta</taxon>
        <taxon>Magnoliopsida</taxon>
        <taxon>Liliopsida</taxon>
        <taxon>Asparagales</taxon>
        <taxon>Orchidaceae</taxon>
        <taxon>Epidendroideae</taxon>
        <taxon>Malaxideae</taxon>
        <taxon>Dendrobiinae</taxon>
        <taxon>Dendrobium</taxon>
    </lineage>
</organism>
<gene>
    <name evidence="1" type="ORF">KFK09_018121</name>
</gene>
<reference evidence="1" key="1">
    <citation type="journal article" date="2022" name="Front. Genet.">
        <title>Chromosome-Scale Assembly of the Dendrobium nobile Genome Provides Insights Into the Molecular Mechanism of the Biosynthesis of the Medicinal Active Ingredient of Dendrobium.</title>
        <authorList>
            <person name="Xu Q."/>
            <person name="Niu S.-C."/>
            <person name="Li K.-L."/>
            <person name="Zheng P.-J."/>
            <person name="Zhang X.-J."/>
            <person name="Jia Y."/>
            <person name="Liu Y."/>
            <person name="Niu Y.-X."/>
            <person name="Yu L.-H."/>
            <person name="Chen D.-F."/>
            <person name="Zhang G.-Q."/>
        </authorList>
    </citation>
    <scope>NUCLEOTIDE SEQUENCE</scope>
    <source>
        <tissue evidence="1">Leaf</tissue>
    </source>
</reference>